<keyword evidence="1" id="KW-0472">Membrane</keyword>
<dbReference type="RefSeq" id="WP_093135506.1">
    <property type="nucleotide sequence ID" value="NZ_FOHJ01000007.1"/>
</dbReference>
<dbReference type="Proteomes" id="UP000199095">
    <property type="component" value="Unassembled WGS sequence"/>
</dbReference>
<keyword evidence="1" id="KW-0812">Transmembrane</keyword>
<evidence type="ECO:0000256" key="1">
    <source>
        <dbReference type="SAM" id="Phobius"/>
    </source>
</evidence>
<name>A0A1I0GK56_9BACI</name>
<feature type="transmembrane region" description="Helical" evidence="1">
    <location>
        <begin position="122"/>
        <end position="140"/>
    </location>
</feature>
<accession>A0A1I0GK56</accession>
<organism evidence="2 3">
    <name type="scientific">Salinibacillus kushneri</name>
    <dbReference type="NCBI Taxonomy" id="237682"/>
    <lineage>
        <taxon>Bacteria</taxon>
        <taxon>Bacillati</taxon>
        <taxon>Bacillota</taxon>
        <taxon>Bacilli</taxon>
        <taxon>Bacillales</taxon>
        <taxon>Bacillaceae</taxon>
        <taxon>Salinibacillus</taxon>
    </lineage>
</organism>
<feature type="transmembrane region" description="Helical" evidence="1">
    <location>
        <begin position="62"/>
        <end position="80"/>
    </location>
</feature>
<dbReference type="STRING" id="237682.SAMN05421676_10712"/>
<feature type="transmembrane region" description="Helical" evidence="1">
    <location>
        <begin position="92"/>
        <end position="110"/>
    </location>
</feature>
<feature type="transmembrane region" description="Helical" evidence="1">
    <location>
        <begin position="28"/>
        <end position="50"/>
    </location>
</feature>
<evidence type="ECO:0000313" key="3">
    <source>
        <dbReference type="Proteomes" id="UP000199095"/>
    </source>
</evidence>
<sequence>MGTYLIRIGAVLLWGSLVFIPRKSIKRFMPVTILSSLITMTGTFIGLNYNLWEIKGNARRKLWNALTLVLGLFPLGNIWIYHLTYGNFRRYVLANLLNNIIYGLPIITFLEKMNFIKYTKFSRFHHIVVAMIYSTILYGYQNLYDHSEK</sequence>
<protein>
    <submittedName>
        <fullName evidence="2">Uncharacterized protein</fullName>
    </submittedName>
</protein>
<dbReference type="OrthoDB" id="1683771at2"/>
<dbReference type="AlphaFoldDB" id="A0A1I0GK56"/>
<reference evidence="3" key="1">
    <citation type="submission" date="2016-10" db="EMBL/GenBank/DDBJ databases">
        <authorList>
            <person name="Varghese N."/>
            <person name="Submissions S."/>
        </authorList>
    </citation>
    <scope>NUCLEOTIDE SEQUENCE [LARGE SCALE GENOMIC DNA]</scope>
    <source>
        <strain evidence="3">CGMCC 1.3566</strain>
    </source>
</reference>
<evidence type="ECO:0000313" key="2">
    <source>
        <dbReference type="EMBL" id="SET70755.1"/>
    </source>
</evidence>
<feature type="transmembrane region" description="Helical" evidence="1">
    <location>
        <begin position="5"/>
        <end position="22"/>
    </location>
</feature>
<proteinExistence type="predicted"/>
<keyword evidence="1" id="KW-1133">Transmembrane helix</keyword>
<dbReference type="EMBL" id="FOHJ01000007">
    <property type="protein sequence ID" value="SET70755.1"/>
    <property type="molecule type" value="Genomic_DNA"/>
</dbReference>
<keyword evidence="3" id="KW-1185">Reference proteome</keyword>
<gene>
    <name evidence="2" type="ORF">SAMN05421676_10712</name>
</gene>